<keyword evidence="1" id="KW-0238">DNA-binding</keyword>
<dbReference type="GO" id="GO:0003680">
    <property type="term" value="F:minor groove of adenine-thymine-rich DNA binding"/>
    <property type="evidence" value="ECO:0007669"/>
    <property type="project" value="UniProtKB-UniRule"/>
</dbReference>
<dbReference type="Gene3D" id="3.30.1330.80">
    <property type="entry name" value="Hypothetical protein, similar to alpha- acetolactate decarboxylase, domain 2"/>
    <property type="match status" value="1"/>
</dbReference>
<reference evidence="3 4" key="1">
    <citation type="journal article" date="2022" name="Nat. Genet.">
        <title>Improved pea reference genome and pan-genome highlight genomic features and evolutionary characteristics.</title>
        <authorList>
            <person name="Yang T."/>
            <person name="Liu R."/>
            <person name="Luo Y."/>
            <person name="Hu S."/>
            <person name="Wang D."/>
            <person name="Wang C."/>
            <person name="Pandey M.K."/>
            <person name="Ge S."/>
            <person name="Xu Q."/>
            <person name="Li N."/>
            <person name="Li G."/>
            <person name="Huang Y."/>
            <person name="Saxena R.K."/>
            <person name="Ji Y."/>
            <person name="Li M."/>
            <person name="Yan X."/>
            <person name="He Y."/>
            <person name="Liu Y."/>
            <person name="Wang X."/>
            <person name="Xiang C."/>
            <person name="Varshney R.K."/>
            <person name="Ding H."/>
            <person name="Gao S."/>
            <person name="Zong X."/>
        </authorList>
    </citation>
    <scope>NUCLEOTIDE SEQUENCE [LARGE SCALE GENOMIC DNA]</scope>
    <source>
        <strain evidence="3 4">cv. Zhongwan 6</strain>
    </source>
</reference>
<comment type="domain">
    <text evidence="1">The PPC domain mediates interactions between AHL proteins.</text>
</comment>
<evidence type="ECO:0000313" key="4">
    <source>
        <dbReference type="Proteomes" id="UP001058974"/>
    </source>
</evidence>
<dbReference type="GO" id="GO:0005634">
    <property type="term" value="C:nucleus"/>
    <property type="evidence" value="ECO:0007669"/>
    <property type="project" value="UniProtKB-SubCell"/>
</dbReference>
<feature type="compositionally biased region" description="Polar residues" evidence="2">
    <location>
        <begin position="49"/>
        <end position="61"/>
    </location>
</feature>
<keyword evidence="1" id="KW-0539">Nucleus</keyword>
<dbReference type="PANTHER" id="PTHR31500:SF57">
    <property type="entry name" value="AT-HOOK MOTIF NUCLEAR-LOCALIZED PROTEIN 10"/>
    <property type="match status" value="1"/>
</dbReference>
<proteinExistence type="predicted"/>
<dbReference type="OrthoDB" id="1449212at2759"/>
<evidence type="ECO:0000256" key="2">
    <source>
        <dbReference type="SAM" id="MobiDB-lite"/>
    </source>
</evidence>
<comment type="caution">
    <text evidence="3">The sequence shown here is derived from an EMBL/GenBank/DDBJ whole genome shotgun (WGS) entry which is preliminary data.</text>
</comment>
<keyword evidence="1" id="KW-0804">Transcription</keyword>
<evidence type="ECO:0000313" key="3">
    <source>
        <dbReference type="EMBL" id="KAI5412363.1"/>
    </source>
</evidence>
<comment type="function">
    <text evidence="1">Transcription factor that specifically binds AT-rich DNA sequences related to the nuclear matrix attachment regions (MARs).</text>
</comment>
<dbReference type="AlphaFoldDB" id="A0A9D4X080"/>
<dbReference type="EMBL" id="JAMSHJ010000005">
    <property type="protein sequence ID" value="KAI5412363.1"/>
    <property type="molecule type" value="Genomic_DNA"/>
</dbReference>
<feature type="compositionally biased region" description="Polar residues" evidence="2">
    <location>
        <begin position="27"/>
        <end position="36"/>
    </location>
</feature>
<evidence type="ECO:0000256" key="1">
    <source>
        <dbReference type="RuleBase" id="RU367031"/>
    </source>
</evidence>
<feature type="region of interest" description="Disordered" evidence="2">
    <location>
        <begin position="1"/>
        <end position="147"/>
    </location>
</feature>
<keyword evidence="4" id="KW-1185">Reference proteome</keyword>
<gene>
    <name evidence="3" type="ORF">KIW84_057148</name>
</gene>
<feature type="compositionally biased region" description="Low complexity" evidence="2">
    <location>
        <begin position="103"/>
        <end position="132"/>
    </location>
</feature>
<dbReference type="InterPro" id="IPR039605">
    <property type="entry name" value="AHL"/>
</dbReference>
<dbReference type="SUPFAM" id="SSF117856">
    <property type="entry name" value="AF0104/ALDC/Ptd012-like"/>
    <property type="match status" value="1"/>
</dbReference>
<protein>
    <recommendedName>
        <fullName evidence="1">AT-hook motif nuclear-localized protein</fullName>
    </recommendedName>
</protein>
<dbReference type="Proteomes" id="UP001058974">
    <property type="component" value="Chromosome 5"/>
</dbReference>
<dbReference type="Gramene" id="Psat05G0714800-T1">
    <property type="protein sequence ID" value="KAI5412363.1"/>
    <property type="gene ID" value="KIW84_057148"/>
</dbReference>
<dbReference type="PANTHER" id="PTHR31500">
    <property type="entry name" value="AT-HOOK MOTIF NUCLEAR-LOCALIZED PROTEIN 9"/>
    <property type="match status" value="1"/>
</dbReference>
<comment type="subcellular location">
    <subcellularLocation>
        <location evidence="1">Nucleus</location>
    </subcellularLocation>
</comment>
<feature type="compositionally biased region" description="Basic and acidic residues" evidence="2">
    <location>
        <begin position="1"/>
        <end position="10"/>
    </location>
</feature>
<name>A0A9D4X080_PEA</name>
<sequence>MEEDQKKTEAAKMISTSTTDPRKEEPSQTQTQTSFKNIKEVAGDIPMYDSSNFPLESSPTITPKKRKEGPETDTSSAESPTKVKRRRRSPPGSGSGSKKRKQGPSPTISSGSSETTSSQTEGSSETTSGATPTKKRPPCPPGKLTPGLIDLNAGQDMIDIICSISQAFPHRMFSIISVIGTISEVGLFTPSGLAHQKGEFEILSLSIRSLVGDNGRHCRAKAKCSVSWIDNKGIMYASASVNSLIAAGPAKIITAYFNKDNAKKAGARILAHAAAAAVRKGYSDSKMLIEGQTSYHSPKLKILPIRRVVDRKVFPIEATPLQMIEAISDPAKEYCAKVIEEAASGL</sequence>
<keyword evidence="1" id="KW-0805">Transcription regulation</keyword>
<organism evidence="3 4">
    <name type="scientific">Pisum sativum</name>
    <name type="common">Garden pea</name>
    <name type="synonym">Lathyrus oleraceus</name>
    <dbReference type="NCBI Taxonomy" id="3888"/>
    <lineage>
        <taxon>Eukaryota</taxon>
        <taxon>Viridiplantae</taxon>
        <taxon>Streptophyta</taxon>
        <taxon>Embryophyta</taxon>
        <taxon>Tracheophyta</taxon>
        <taxon>Spermatophyta</taxon>
        <taxon>Magnoliopsida</taxon>
        <taxon>eudicotyledons</taxon>
        <taxon>Gunneridae</taxon>
        <taxon>Pentapetalae</taxon>
        <taxon>rosids</taxon>
        <taxon>fabids</taxon>
        <taxon>Fabales</taxon>
        <taxon>Fabaceae</taxon>
        <taxon>Papilionoideae</taxon>
        <taxon>50 kb inversion clade</taxon>
        <taxon>NPAAA clade</taxon>
        <taxon>Hologalegina</taxon>
        <taxon>IRL clade</taxon>
        <taxon>Fabeae</taxon>
        <taxon>Lathyrus</taxon>
    </lineage>
</organism>
<accession>A0A9D4X080</accession>